<comment type="catalytic activity">
    <reaction evidence="12">
        <text>L-histidyl-L-alpha-amino acid(out) = L-histidyl-L-alpha-amino acid(in)</text>
        <dbReference type="Rhea" id="RHEA:79379"/>
        <dbReference type="ChEBI" id="CHEBI:229964"/>
    </reaction>
</comment>
<comment type="catalytic activity">
    <reaction evidence="9">
        <text>L-arginyl-L-alpha-amino acid(out) = L-arginyl-L-alpha-amino acid(in)</text>
        <dbReference type="Rhea" id="RHEA:79371"/>
        <dbReference type="ChEBI" id="CHEBI:84315"/>
    </reaction>
</comment>
<dbReference type="GO" id="GO:0016020">
    <property type="term" value="C:membrane"/>
    <property type="evidence" value="ECO:0007669"/>
    <property type="project" value="UniProtKB-SubCell"/>
</dbReference>
<reference evidence="23" key="1">
    <citation type="journal article" date="2014" name="Nat. Commun.">
        <title>Genomic adaptations of the halophilic Dead Sea filamentous fungus Eurotium rubrum.</title>
        <authorList>
            <person name="Kis-Papo T."/>
            <person name="Weig A.R."/>
            <person name="Riley R."/>
            <person name="Persoh D."/>
            <person name="Salamov A."/>
            <person name="Sun H."/>
            <person name="Lipzen A."/>
            <person name="Wasser S.P."/>
            <person name="Rambold G."/>
            <person name="Grigoriev I.V."/>
            <person name="Nevo E."/>
        </authorList>
    </citation>
    <scope>NUCLEOTIDE SEQUENCE [LARGE SCALE GENOMIC DNA]</scope>
    <source>
        <strain evidence="23">CBS 135680</strain>
    </source>
</reference>
<dbReference type="RefSeq" id="XP_040638430.1">
    <property type="nucleotide sequence ID" value="XM_040784414.1"/>
</dbReference>
<dbReference type="PANTHER" id="PTHR23512">
    <property type="entry name" value="MAJOR FACILITATOR SUPERFAMILY DOMAIN-CONTAINING PROTEIN 1"/>
    <property type="match status" value="1"/>
</dbReference>
<evidence type="ECO:0000256" key="18">
    <source>
        <dbReference type="ARBA" id="ARBA00046376"/>
    </source>
</evidence>
<evidence type="ECO:0000256" key="15">
    <source>
        <dbReference type="ARBA" id="ARBA00044985"/>
    </source>
</evidence>
<keyword evidence="20" id="KW-0472">Membrane</keyword>
<dbReference type="InterPro" id="IPR036259">
    <property type="entry name" value="MFS_trans_sf"/>
</dbReference>
<evidence type="ECO:0000256" key="11">
    <source>
        <dbReference type="ARBA" id="ARBA00044903"/>
    </source>
</evidence>
<feature type="transmembrane region" description="Helical" evidence="20">
    <location>
        <begin position="203"/>
        <end position="225"/>
    </location>
</feature>
<evidence type="ECO:0000256" key="3">
    <source>
        <dbReference type="ARBA" id="ARBA00044878"/>
    </source>
</evidence>
<sequence length="515" mass="56350">MEPTKPELKAQDPIVVSTEPAPQDNQSGDNDGKRYPPLLAKLFAVFLISCISFGSRWSSGVTGAMKSTIKKQMNISNTQFSLLEASEDFMATLLMLVSGIITDRVGGAGMIVYGNVVYTIASILVAAATTVRSFNFMIGGRIILALGDIATQIAQYKMFSSWFPPSNGFASTLGFELAVGKIGGFVGKSTANVIAKNTGNFAWVFWTSVFMNLFTNVATLVFYFFNSYCNKHFKGREDIGTKETLTEKNKNFELRKIFELPWMFWAVMGFSIFQTSTASVFSQNATELAQKRFNVDAIKAGWYSSLSQYAGFFLVPCLGIFIDVLGNRASVMCVCGIGMFLSMALVNFANTEAGTGASFGIYAIAMSLGPTSVIDSIRTTLWHQSVFGSAYALKVTMNNAMSIIIRIITGALQDADDDSYRRVVRVYLFLAAGSVAVGLAILIGAIFSKNLAPLQWTRKQRIARGEDIVNLREKHLVTHRNRSRWIAVACFSALMLVTVGSWTAYIWGAVTGHNS</sequence>
<evidence type="ECO:0000256" key="13">
    <source>
        <dbReference type="ARBA" id="ARBA00044919"/>
    </source>
</evidence>
<comment type="catalytic activity">
    <reaction evidence="10">
        <text>L-lysyl-L-lysine(out) = L-lysyl-L-lysine(in)</text>
        <dbReference type="Rhea" id="RHEA:79403"/>
        <dbReference type="ChEBI" id="CHEBI:229956"/>
    </reaction>
</comment>
<feature type="compositionally biased region" description="Basic and acidic residues" evidence="19">
    <location>
        <begin position="1"/>
        <end position="10"/>
    </location>
</feature>
<evidence type="ECO:0000256" key="14">
    <source>
        <dbReference type="ARBA" id="ARBA00044924"/>
    </source>
</evidence>
<evidence type="ECO:0000256" key="7">
    <source>
        <dbReference type="ARBA" id="ARBA00044893"/>
    </source>
</evidence>
<evidence type="ECO:0000256" key="16">
    <source>
        <dbReference type="ARBA" id="ARBA00045018"/>
    </source>
</evidence>
<comment type="catalytic activity">
    <reaction evidence="14">
        <text>L-lysyl-glycine(out) = L-lysyl-glycine(in)</text>
        <dbReference type="Rhea" id="RHEA:79407"/>
        <dbReference type="ChEBI" id="CHEBI:191202"/>
    </reaction>
</comment>
<proteinExistence type="predicted"/>
<evidence type="ECO:0000256" key="8">
    <source>
        <dbReference type="ARBA" id="ARBA00044898"/>
    </source>
</evidence>
<dbReference type="InterPro" id="IPR020846">
    <property type="entry name" value="MFS_dom"/>
</dbReference>
<accession>A0A017SCR9</accession>
<comment type="catalytic activity">
    <reaction evidence="2">
        <text>L-lysyl-L-alanine(out) = L-lysyl-L-alanine(in)</text>
        <dbReference type="Rhea" id="RHEA:79399"/>
        <dbReference type="ChEBI" id="CHEBI:229954"/>
    </reaction>
</comment>
<dbReference type="InterPro" id="IPR011701">
    <property type="entry name" value="MFS"/>
</dbReference>
<comment type="function">
    <text evidence="17">Lysosomal dipeptide uniporter that selectively exports lysine, arginine or histidine-containing dipeptides with a net positive charge from the lysosome lumen into the cytosol. Could play a role in a specific type of protein O-glycosylation indirectly regulating macrophages migration and tissue invasion. Also essential for liver homeostasis.</text>
</comment>
<evidence type="ECO:0000256" key="2">
    <source>
        <dbReference type="ARBA" id="ARBA00044876"/>
    </source>
</evidence>
<feature type="transmembrane region" description="Helical" evidence="20">
    <location>
        <begin position="38"/>
        <end position="59"/>
    </location>
</feature>
<evidence type="ECO:0000256" key="4">
    <source>
        <dbReference type="ARBA" id="ARBA00044881"/>
    </source>
</evidence>
<keyword evidence="20" id="KW-1133">Transmembrane helix</keyword>
<comment type="catalytic activity">
    <reaction evidence="11">
        <text>L-arginyl-glycine(out) = L-arginyl-glycine(in)</text>
        <dbReference type="Rhea" id="RHEA:79391"/>
        <dbReference type="ChEBI" id="CHEBI:229955"/>
    </reaction>
</comment>
<dbReference type="InterPro" id="IPR052187">
    <property type="entry name" value="MFSD1"/>
</dbReference>
<dbReference type="Pfam" id="PF07690">
    <property type="entry name" value="MFS_1"/>
    <property type="match status" value="1"/>
</dbReference>
<dbReference type="PROSITE" id="PS50850">
    <property type="entry name" value="MFS"/>
    <property type="match status" value="1"/>
</dbReference>
<dbReference type="PANTHER" id="PTHR23512:SF12">
    <property type="entry name" value="TRANSPORTER, PUTATIVE (AFU_ORTHOLOGUE AFUA_4G00260)-RELATED"/>
    <property type="match status" value="1"/>
</dbReference>
<evidence type="ECO:0000313" key="23">
    <source>
        <dbReference type="Proteomes" id="UP000019804"/>
    </source>
</evidence>
<comment type="subcellular location">
    <subcellularLocation>
        <location evidence="1">Membrane</location>
        <topology evidence="1">Multi-pass membrane protein</topology>
    </subcellularLocation>
</comment>
<comment type="catalytic activity">
    <reaction evidence="7">
        <text>L-alpha-aminoacyl-L-lysine(out) = L-alpha-aminoacyl-L-lysine(in)</text>
        <dbReference type="Rhea" id="RHEA:79383"/>
        <dbReference type="ChEBI" id="CHEBI:229966"/>
    </reaction>
</comment>
<evidence type="ECO:0000256" key="10">
    <source>
        <dbReference type="ARBA" id="ARBA00044900"/>
    </source>
</evidence>
<keyword evidence="23" id="KW-1185">Reference proteome</keyword>
<evidence type="ECO:0000256" key="17">
    <source>
        <dbReference type="ARBA" id="ARBA00045709"/>
    </source>
</evidence>
<feature type="transmembrane region" description="Helical" evidence="20">
    <location>
        <begin position="329"/>
        <end position="349"/>
    </location>
</feature>
<dbReference type="Gene3D" id="1.20.1250.20">
    <property type="entry name" value="MFS general substrate transporter like domains"/>
    <property type="match status" value="2"/>
</dbReference>
<feature type="transmembrane region" description="Helical" evidence="20">
    <location>
        <begin position="80"/>
        <end position="101"/>
    </location>
</feature>
<feature type="transmembrane region" description="Helical" evidence="20">
    <location>
        <begin position="107"/>
        <end position="127"/>
    </location>
</feature>
<evidence type="ECO:0000259" key="21">
    <source>
        <dbReference type="PROSITE" id="PS50850"/>
    </source>
</evidence>
<dbReference type="Proteomes" id="UP000019804">
    <property type="component" value="Unassembled WGS sequence"/>
</dbReference>
<evidence type="ECO:0000256" key="19">
    <source>
        <dbReference type="SAM" id="MobiDB-lite"/>
    </source>
</evidence>
<comment type="catalytic activity">
    <reaction evidence="6">
        <text>L-lysyl-L-alpha-amino acid(out) = L-lysyl-L-alpha-amino acid(in)</text>
        <dbReference type="Rhea" id="RHEA:79387"/>
        <dbReference type="ChEBI" id="CHEBI:229965"/>
    </reaction>
</comment>
<dbReference type="SUPFAM" id="SSF103473">
    <property type="entry name" value="MFS general substrate transporter"/>
    <property type="match status" value="1"/>
</dbReference>
<comment type="catalytic activity">
    <reaction evidence="8">
        <text>L-aspartyl-L-lysine(out) = L-aspartyl-L-lysine(in)</text>
        <dbReference type="Rhea" id="RHEA:79411"/>
        <dbReference type="ChEBI" id="CHEBI:229953"/>
    </reaction>
</comment>
<keyword evidence="20" id="KW-0812">Transmembrane</keyword>
<feature type="transmembrane region" description="Helical" evidence="20">
    <location>
        <begin position="485"/>
        <end position="507"/>
    </location>
</feature>
<feature type="transmembrane region" description="Helical" evidence="20">
    <location>
        <begin position="428"/>
        <end position="452"/>
    </location>
</feature>
<evidence type="ECO:0000256" key="9">
    <source>
        <dbReference type="ARBA" id="ARBA00044899"/>
    </source>
</evidence>
<evidence type="ECO:0000256" key="12">
    <source>
        <dbReference type="ARBA" id="ARBA00044912"/>
    </source>
</evidence>
<feature type="transmembrane region" description="Helical" evidence="20">
    <location>
        <begin position="355"/>
        <end position="374"/>
    </location>
</feature>
<evidence type="ECO:0000256" key="6">
    <source>
        <dbReference type="ARBA" id="ARBA00044891"/>
    </source>
</evidence>
<evidence type="ECO:0000256" key="20">
    <source>
        <dbReference type="SAM" id="Phobius"/>
    </source>
</evidence>
<evidence type="ECO:0000256" key="5">
    <source>
        <dbReference type="ARBA" id="ARBA00044884"/>
    </source>
</evidence>
<feature type="region of interest" description="Disordered" evidence="19">
    <location>
        <begin position="1"/>
        <end position="31"/>
    </location>
</feature>
<comment type="catalytic activity">
    <reaction evidence="5">
        <text>L-alpha-aminoacyl-L-histidine(out) = L-alpha-aminoacyl-L-histidine(in)</text>
        <dbReference type="Rhea" id="RHEA:79375"/>
        <dbReference type="ChEBI" id="CHEBI:229967"/>
    </reaction>
</comment>
<feature type="transmembrane region" description="Helical" evidence="20">
    <location>
        <begin position="262"/>
        <end position="282"/>
    </location>
</feature>
<dbReference type="HOGENOM" id="CLU_024516_1_1_1"/>
<comment type="subunit">
    <text evidence="18">Homodimer. Interacts with lysosomal protein GLMP (via lumenal domain); the interaction starts while both proteins are still in the endoplasmic reticulum and is required for stabilization of MFSD1 in lysosomes but has no direct effect on its targeting to lysosomes or transporter activity.</text>
</comment>
<feature type="transmembrane region" description="Helical" evidence="20">
    <location>
        <begin position="386"/>
        <end position="408"/>
    </location>
</feature>
<dbReference type="OrthoDB" id="424834at2759"/>
<organism evidence="22 23">
    <name type="scientific">Aspergillus ruber (strain CBS 135680)</name>
    <dbReference type="NCBI Taxonomy" id="1388766"/>
    <lineage>
        <taxon>Eukaryota</taxon>
        <taxon>Fungi</taxon>
        <taxon>Dikarya</taxon>
        <taxon>Ascomycota</taxon>
        <taxon>Pezizomycotina</taxon>
        <taxon>Eurotiomycetes</taxon>
        <taxon>Eurotiomycetidae</taxon>
        <taxon>Eurotiales</taxon>
        <taxon>Aspergillaceae</taxon>
        <taxon>Aspergillus</taxon>
        <taxon>Aspergillus subgen. Aspergillus</taxon>
    </lineage>
</organism>
<dbReference type="GO" id="GO:0022857">
    <property type="term" value="F:transmembrane transporter activity"/>
    <property type="evidence" value="ECO:0007669"/>
    <property type="project" value="InterPro"/>
</dbReference>
<name>A0A017SCR9_ASPRC</name>
<feature type="transmembrane region" description="Helical" evidence="20">
    <location>
        <begin position="134"/>
        <end position="154"/>
    </location>
</feature>
<comment type="catalytic activity">
    <reaction evidence="13">
        <text>L-alanyl-L-lysine(out) = L-alanyl-L-lysine(in)</text>
        <dbReference type="Rhea" id="RHEA:79415"/>
        <dbReference type="ChEBI" id="CHEBI:192470"/>
    </reaction>
</comment>
<comment type="catalytic activity">
    <reaction evidence="3">
        <text>L-histidyl-glycine(out) = L-histidyl-glycine(in)</text>
        <dbReference type="Rhea" id="RHEA:79395"/>
        <dbReference type="ChEBI" id="CHEBI:229957"/>
    </reaction>
</comment>
<feature type="domain" description="Major facilitator superfamily (MFS) profile" evidence="21">
    <location>
        <begin position="44"/>
        <end position="451"/>
    </location>
</feature>
<dbReference type="EMBL" id="KK088425">
    <property type="protein sequence ID" value="EYE94742.1"/>
    <property type="molecule type" value="Genomic_DNA"/>
</dbReference>
<comment type="catalytic activity">
    <reaction evidence="4">
        <text>L-alpha-aminoacyl-L-arginine(out) = L-alpha-aminoacyl-L-arginine(in)</text>
        <dbReference type="Rhea" id="RHEA:79367"/>
        <dbReference type="ChEBI" id="CHEBI:229968"/>
    </reaction>
</comment>
<evidence type="ECO:0000256" key="1">
    <source>
        <dbReference type="ARBA" id="ARBA00004141"/>
    </source>
</evidence>
<evidence type="ECO:0000313" key="22">
    <source>
        <dbReference type="EMBL" id="EYE94742.1"/>
    </source>
</evidence>
<gene>
    <name evidence="22" type="ORF">EURHEDRAFT_457218</name>
</gene>
<dbReference type="GeneID" id="63699538"/>
<feature type="transmembrane region" description="Helical" evidence="20">
    <location>
        <begin position="302"/>
        <end position="322"/>
    </location>
</feature>
<dbReference type="AlphaFoldDB" id="A0A017SCR9"/>
<protein>
    <recommendedName>
        <fullName evidence="15">Lysosomal dipeptide transporter MFSD1</fullName>
    </recommendedName>
    <alternativeName>
        <fullName evidence="16">Major facilitator superfamily domain-containing protein 1</fullName>
    </alternativeName>
</protein>